<reference evidence="2" key="1">
    <citation type="submission" date="2021-05" db="EMBL/GenBank/DDBJ databases">
        <authorList>
            <person name="Alioto T."/>
            <person name="Alioto T."/>
            <person name="Gomez Garrido J."/>
        </authorList>
    </citation>
    <scope>NUCLEOTIDE SEQUENCE</scope>
</reference>
<feature type="domain" description="MATH" evidence="1">
    <location>
        <begin position="1"/>
        <end position="127"/>
    </location>
</feature>
<dbReference type="AlphaFoldDB" id="A0A8D8ZFI6"/>
<dbReference type="Gene3D" id="2.60.210.10">
    <property type="entry name" value="Apoptosis, Tumor Necrosis Factor Receptor Associated Protein 2, Chain A"/>
    <property type="match status" value="1"/>
</dbReference>
<dbReference type="PROSITE" id="PS50144">
    <property type="entry name" value="MATH"/>
    <property type="match status" value="1"/>
</dbReference>
<dbReference type="GO" id="GO:0016787">
    <property type="term" value="F:hydrolase activity"/>
    <property type="evidence" value="ECO:0007669"/>
    <property type="project" value="UniProtKB-KW"/>
</dbReference>
<dbReference type="InterPro" id="IPR008974">
    <property type="entry name" value="TRAF-like"/>
</dbReference>
<accession>A0A8D8ZFI6</accession>
<sequence length="135" mass="15684">MTLSGIKQRFESLNKENIYSKESFIVKNVVWDVFAKFYNDCSTSVEYMGLFLRCHPERSECEFDTSFQLTLLTNDQFSDERSKSLKASHIFKNKSDWGWKKFVAFSTLVDSETDFIDDDSIRVQVLLKINSSSSS</sequence>
<proteinExistence type="predicted"/>
<protein>
    <submittedName>
        <fullName evidence="2">Ubiquitin carboxyl-terminal hydrolase 7</fullName>
    </submittedName>
</protein>
<keyword evidence="2" id="KW-0378">Hydrolase</keyword>
<dbReference type="SUPFAM" id="SSF49599">
    <property type="entry name" value="TRAF domain-like"/>
    <property type="match status" value="1"/>
</dbReference>
<evidence type="ECO:0000313" key="2">
    <source>
        <dbReference type="EMBL" id="CAG6745161.1"/>
    </source>
</evidence>
<dbReference type="InterPro" id="IPR002083">
    <property type="entry name" value="MATH/TRAF_dom"/>
</dbReference>
<name>A0A8D8ZFI6_9HEMI</name>
<organism evidence="2">
    <name type="scientific">Cacopsylla melanoneura</name>
    <dbReference type="NCBI Taxonomy" id="428564"/>
    <lineage>
        <taxon>Eukaryota</taxon>
        <taxon>Metazoa</taxon>
        <taxon>Ecdysozoa</taxon>
        <taxon>Arthropoda</taxon>
        <taxon>Hexapoda</taxon>
        <taxon>Insecta</taxon>
        <taxon>Pterygota</taxon>
        <taxon>Neoptera</taxon>
        <taxon>Paraneoptera</taxon>
        <taxon>Hemiptera</taxon>
        <taxon>Sternorrhyncha</taxon>
        <taxon>Psylloidea</taxon>
        <taxon>Psyllidae</taxon>
        <taxon>Psyllinae</taxon>
        <taxon>Cacopsylla</taxon>
    </lineage>
</organism>
<dbReference type="Pfam" id="PF22486">
    <property type="entry name" value="MATH_2"/>
    <property type="match status" value="1"/>
</dbReference>
<dbReference type="EMBL" id="HBUF01485517">
    <property type="protein sequence ID" value="CAG6745161.1"/>
    <property type="molecule type" value="Transcribed_RNA"/>
</dbReference>
<evidence type="ECO:0000259" key="1">
    <source>
        <dbReference type="PROSITE" id="PS50144"/>
    </source>
</evidence>